<evidence type="ECO:0000256" key="1">
    <source>
        <dbReference type="SAM" id="Phobius"/>
    </source>
</evidence>
<protein>
    <recommendedName>
        <fullName evidence="4">Serpentine Receptor, class H</fullName>
    </recommendedName>
</protein>
<dbReference type="PANTHER" id="PTHR22941:SF2">
    <property type="entry name" value="SERPENTINE RECEPTOR, CLASS H-RELATED"/>
    <property type="match status" value="1"/>
</dbReference>
<feature type="transmembrane region" description="Helical" evidence="1">
    <location>
        <begin position="191"/>
        <end position="217"/>
    </location>
</feature>
<dbReference type="PANTHER" id="PTHR22941">
    <property type="entry name" value="SERPENTINE RECEPTOR"/>
    <property type="match status" value="1"/>
</dbReference>
<accession>G0P677</accession>
<keyword evidence="1" id="KW-0812">Transmembrane</keyword>
<feature type="transmembrane region" description="Helical" evidence="1">
    <location>
        <begin position="98"/>
        <end position="119"/>
    </location>
</feature>
<dbReference type="eggNOG" id="ENOG502RWYH">
    <property type="taxonomic scope" value="Eukaryota"/>
</dbReference>
<feature type="transmembrane region" description="Helical" evidence="1">
    <location>
        <begin position="274"/>
        <end position="293"/>
    </location>
</feature>
<dbReference type="OrthoDB" id="5822701at2759"/>
<dbReference type="HOGENOM" id="CLU_042960_1_0_1"/>
<dbReference type="AlphaFoldDB" id="G0P677"/>
<evidence type="ECO:0000313" key="2">
    <source>
        <dbReference type="EMBL" id="EGT46197.1"/>
    </source>
</evidence>
<keyword evidence="1" id="KW-1133">Transmembrane helix</keyword>
<dbReference type="InterPro" id="IPR053220">
    <property type="entry name" value="Nematode_rcpt-like_serp_H"/>
</dbReference>
<dbReference type="InterPro" id="IPR019422">
    <property type="entry name" value="7TM_GPCR_serpentine_rcpt_Srh"/>
</dbReference>
<feature type="transmembrane region" description="Helical" evidence="1">
    <location>
        <begin position="20"/>
        <end position="42"/>
    </location>
</feature>
<evidence type="ECO:0000313" key="3">
    <source>
        <dbReference type="Proteomes" id="UP000008068"/>
    </source>
</evidence>
<reference evidence="3" key="1">
    <citation type="submission" date="2011-07" db="EMBL/GenBank/DDBJ databases">
        <authorList>
            <consortium name="Caenorhabditis brenneri Sequencing and Analysis Consortium"/>
            <person name="Wilson R.K."/>
        </authorList>
    </citation>
    <scope>NUCLEOTIDE SEQUENCE [LARGE SCALE GENOMIC DNA]</scope>
    <source>
        <strain evidence="3">PB2801</strain>
    </source>
</reference>
<name>G0P677_CAEBE</name>
<keyword evidence="1" id="KW-0472">Membrane</keyword>
<evidence type="ECO:0008006" key="4">
    <source>
        <dbReference type="Google" id="ProtNLM"/>
    </source>
</evidence>
<dbReference type="EMBL" id="GL380093">
    <property type="protein sequence ID" value="EGT46197.1"/>
    <property type="molecule type" value="Genomic_DNA"/>
</dbReference>
<dbReference type="SUPFAM" id="SSF81321">
    <property type="entry name" value="Family A G protein-coupled receptor-like"/>
    <property type="match status" value="1"/>
</dbReference>
<gene>
    <name evidence="2" type="ORF">CAEBREN_21726</name>
</gene>
<feature type="transmembrane region" description="Helical" evidence="1">
    <location>
        <begin position="140"/>
        <end position="157"/>
    </location>
</feature>
<dbReference type="Pfam" id="PF10318">
    <property type="entry name" value="7TM_GPCR_Srh"/>
    <property type="match status" value="1"/>
</dbReference>
<proteinExistence type="predicted"/>
<feature type="transmembrane region" description="Helical" evidence="1">
    <location>
        <begin position="54"/>
        <end position="78"/>
    </location>
</feature>
<dbReference type="InParanoid" id="G0P677"/>
<feature type="transmembrane region" description="Helical" evidence="1">
    <location>
        <begin position="237"/>
        <end position="262"/>
    </location>
</feature>
<dbReference type="Proteomes" id="UP000008068">
    <property type="component" value="Unassembled WGS sequence"/>
</dbReference>
<dbReference type="OMA" id="CCADISS"/>
<sequence>MPLTCTPPTDYLASEAFLTLSTHIITAISMPAHVLGLYIILYKTPKAMSSVKNYFVNLHFWILIYDNSLGFLTIPYLSLPCMAGYPLGVLNYTGINEYYMVVLVLGACEYVLISVLAVFENRFDIICDFSWKRYWTKVRKAWLVTHYSIAILIFIPMKSMMPDPEMTLPCLTDEIRAVPVFILTEDYTYHIYALGSQLFTGVLESWVFIYCTILYIIRLLKSKRMSSTTIRLRIKFLTALSFQLAVVTAFMVAPLTYSLYSIMFDYYNQRFQNITIALETMHGLVSTFTMIFIHHPYRMALFEMLPERVRKMLETKNREQRIASSLTTRI</sequence>
<keyword evidence="3" id="KW-1185">Reference proteome</keyword>
<organism evidence="3">
    <name type="scientific">Caenorhabditis brenneri</name>
    <name type="common">Nematode worm</name>
    <dbReference type="NCBI Taxonomy" id="135651"/>
    <lineage>
        <taxon>Eukaryota</taxon>
        <taxon>Metazoa</taxon>
        <taxon>Ecdysozoa</taxon>
        <taxon>Nematoda</taxon>
        <taxon>Chromadorea</taxon>
        <taxon>Rhabditida</taxon>
        <taxon>Rhabditina</taxon>
        <taxon>Rhabditomorpha</taxon>
        <taxon>Rhabditoidea</taxon>
        <taxon>Rhabditidae</taxon>
        <taxon>Peloderinae</taxon>
        <taxon>Caenorhabditis</taxon>
    </lineage>
</organism>